<organism evidence="5 6">
    <name type="scientific">Euplotes crassus</name>
    <dbReference type="NCBI Taxonomy" id="5936"/>
    <lineage>
        <taxon>Eukaryota</taxon>
        <taxon>Sar</taxon>
        <taxon>Alveolata</taxon>
        <taxon>Ciliophora</taxon>
        <taxon>Intramacronucleata</taxon>
        <taxon>Spirotrichea</taxon>
        <taxon>Hypotrichia</taxon>
        <taxon>Euplotida</taxon>
        <taxon>Euplotidae</taxon>
        <taxon>Moneuplotes</taxon>
    </lineage>
</organism>
<gene>
    <name evidence="5" type="ORF">ECRASSUSDP1_LOCUS7238</name>
</gene>
<reference evidence="5" key="1">
    <citation type="submission" date="2023-07" db="EMBL/GenBank/DDBJ databases">
        <authorList>
            <consortium name="AG Swart"/>
            <person name="Singh M."/>
            <person name="Singh A."/>
            <person name="Seah K."/>
            <person name="Emmerich C."/>
        </authorList>
    </citation>
    <scope>NUCLEOTIDE SEQUENCE</scope>
    <source>
        <strain evidence="5">DP1</strain>
    </source>
</reference>
<dbReference type="GO" id="GO:0070187">
    <property type="term" value="C:shelterin complex"/>
    <property type="evidence" value="ECO:0007669"/>
    <property type="project" value="TreeGrafter"/>
</dbReference>
<evidence type="ECO:0000313" key="6">
    <source>
        <dbReference type="Proteomes" id="UP001295684"/>
    </source>
</evidence>
<feature type="region of interest" description="Disordered" evidence="3">
    <location>
        <begin position="208"/>
        <end position="237"/>
    </location>
</feature>
<dbReference type="InterPro" id="IPR039595">
    <property type="entry name" value="TE2IP/Rap1"/>
</dbReference>
<comment type="subcellular location">
    <subcellularLocation>
        <location evidence="1">Nucleus</location>
    </subcellularLocation>
</comment>
<evidence type="ECO:0000256" key="3">
    <source>
        <dbReference type="SAM" id="MobiDB-lite"/>
    </source>
</evidence>
<protein>
    <recommendedName>
        <fullName evidence="4">BRCT domain-containing protein</fullName>
    </recommendedName>
</protein>
<keyword evidence="2" id="KW-0539">Nucleus</keyword>
<dbReference type="Pfam" id="PF16589">
    <property type="entry name" value="BRCT_2"/>
    <property type="match status" value="1"/>
</dbReference>
<dbReference type="EMBL" id="CAMPGE010007045">
    <property type="protein sequence ID" value="CAI2365969.1"/>
    <property type="molecule type" value="Genomic_DNA"/>
</dbReference>
<name>A0AAD1UBW7_EUPCR</name>
<sequence length="476" mass="55259">MSDHEHNHTGHQPSYTRIFARKFPIIGWVPIGFYIPDCTSKYDLRRLIEKHGGIVVKYEAFCYQIKPQKECNDLKKFYTGNIYSSKWIKACIKRGKFIEDNESYCLGFNRNPALKTITKKRTAYTIIEVLKMFDMANKVIDYSSRSVKFWDEVEKKNIIPDRTSQSLRTAWRKFSKYGEEQFIKEALKDQKIRFSHQFESVPFLKSQPKVVAQPPPKPQISVSVHSEEGEAKEEVEEIEQREIDQRQIHEEIEEPLDMEVCSREASEEAAQQEEDDNCEFLLAIEDLQSALAFNATDDRTYSLNAPKRRKDKTLSELYDDAENISIGDYEATKINSPDGSNDDSTRFNSKCSGENVDYMNSNISITRNRISNEFTVKKVAVQKSKQQFFEDLSKELRSLSKEYGKEMDEMHMLFMEVSCDLGELKSLLKGMKAPKWSMLEDLAIQSEPDSAEFKHICNSKGESHVLKRRKFLELHG</sequence>
<keyword evidence="6" id="KW-1185">Reference proteome</keyword>
<feature type="domain" description="BRCT" evidence="4">
    <location>
        <begin position="32"/>
        <end position="98"/>
    </location>
</feature>
<dbReference type="PANTHER" id="PTHR16466:SF6">
    <property type="entry name" value="TELOMERIC REPEAT-BINDING FACTOR 2-INTERACTING PROTEIN 1"/>
    <property type="match status" value="1"/>
</dbReference>
<evidence type="ECO:0000259" key="4">
    <source>
        <dbReference type="Pfam" id="PF16589"/>
    </source>
</evidence>
<dbReference type="GO" id="GO:0042162">
    <property type="term" value="F:telomeric DNA binding"/>
    <property type="evidence" value="ECO:0007669"/>
    <property type="project" value="TreeGrafter"/>
</dbReference>
<evidence type="ECO:0000313" key="5">
    <source>
        <dbReference type="EMBL" id="CAI2365969.1"/>
    </source>
</evidence>
<comment type="caution">
    <text evidence="5">The sequence shown here is derived from an EMBL/GenBank/DDBJ whole genome shotgun (WGS) entry which is preliminary data.</text>
</comment>
<evidence type="ECO:0000256" key="2">
    <source>
        <dbReference type="ARBA" id="ARBA00023242"/>
    </source>
</evidence>
<dbReference type="Proteomes" id="UP001295684">
    <property type="component" value="Unassembled WGS sequence"/>
</dbReference>
<dbReference type="GO" id="GO:0010833">
    <property type="term" value="P:telomere maintenance via telomere lengthening"/>
    <property type="evidence" value="ECO:0007669"/>
    <property type="project" value="TreeGrafter"/>
</dbReference>
<dbReference type="PANTHER" id="PTHR16466">
    <property type="entry name" value="TELOMERE REPEAT-BINDING FACTOR 2-INTERACTING PROTEIN 1"/>
    <property type="match status" value="1"/>
</dbReference>
<accession>A0AAD1UBW7</accession>
<dbReference type="GO" id="GO:0031848">
    <property type="term" value="P:protection from non-homologous end joining at telomere"/>
    <property type="evidence" value="ECO:0007669"/>
    <property type="project" value="TreeGrafter"/>
</dbReference>
<dbReference type="InterPro" id="IPR001357">
    <property type="entry name" value="BRCT_dom"/>
</dbReference>
<dbReference type="AlphaFoldDB" id="A0AAD1UBW7"/>
<proteinExistence type="predicted"/>
<evidence type="ECO:0000256" key="1">
    <source>
        <dbReference type="ARBA" id="ARBA00004123"/>
    </source>
</evidence>